<sequence length="136" mass="15857">MSGILIVGFLFVLRTNLYNTLDDGETREDFEDFLRNHPYNQRVKLTPAEWKKKLPKKDRPDLALEHDFLMTVDPATKTVPKERLFEAYEYAEELRATIPVDRESNWTEHGPNNVGGRSRAIMFDPNDATNKRFWAG</sequence>
<gene>
    <name evidence="1" type="ORF">METZ01_LOCUS275309</name>
</gene>
<reference evidence="1" key="1">
    <citation type="submission" date="2018-05" db="EMBL/GenBank/DDBJ databases">
        <authorList>
            <person name="Lanie J.A."/>
            <person name="Ng W.-L."/>
            <person name="Kazmierczak K.M."/>
            <person name="Andrzejewski T.M."/>
            <person name="Davidsen T.M."/>
            <person name="Wayne K.J."/>
            <person name="Tettelin H."/>
            <person name="Glass J.I."/>
            <person name="Rusch D."/>
            <person name="Podicherti R."/>
            <person name="Tsui H.-C.T."/>
            <person name="Winkler M.E."/>
        </authorList>
    </citation>
    <scope>NUCLEOTIDE SEQUENCE</scope>
</reference>
<dbReference type="AlphaFoldDB" id="A0A382KFT7"/>
<organism evidence="1">
    <name type="scientific">marine metagenome</name>
    <dbReference type="NCBI Taxonomy" id="408172"/>
    <lineage>
        <taxon>unclassified sequences</taxon>
        <taxon>metagenomes</taxon>
        <taxon>ecological metagenomes</taxon>
    </lineage>
</organism>
<proteinExistence type="predicted"/>
<accession>A0A382KFT7</accession>
<feature type="non-terminal residue" evidence="1">
    <location>
        <position position="136"/>
    </location>
</feature>
<name>A0A382KFT7_9ZZZZ</name>
<protein>
    <submittedName>
        <fullName evidence="1">Uncharacterized protein</fullName>
    </submittedName>
</protein>
<evidence type="ECO:0000313" key="1">
    <source>
        <dbReference type="EMBL" id="SVC22455.1"/>
    </source>
</evidence>
<dbReference type="EMBL" id="UINC01079958">
    <property type="protein sequence ID" value="SVC22455.1"/>
    <property type="molecule type" value="Genomic_DNA"/>
</dbReference>